<comment type="subcellular location">
    <subcellularLocation>
        <location evidence="1">Membrane</location>
        <topology evidence="1">Multi-pass membrane protein</topology>
    </subcellularLocation>
</comment>
<keyword evidence="4 7" id="KW-0812">Transmembrane</keyword>
<dbReference type="GO" id="GO:0016020">
    <property type="term" value="C:membrane"/>
    <property type="evidence" value="ECO:0007669"/>
    <property type="project" value="UniProtKB-SubCell"/>
</dbReference>
<evidence type="ECO:0000256" key="1">
    <source>
        <dbReference type="ARBA" id="ARBA00004141"/>
    </source>
</evidence>
<evidence type="ECO:0000256" key="3">
    <source>
        <dbReference type="ARBA" id="ARBA00022475"/>
    </source>
</evidence>
<keyword evidence="2" id="KW-0813">Transport</keyword>
<accession>A0A1G7G794</accession>
<evidence type="ECO:0000256" key="5">
    <source>
        <dbReference type="ARBA" id="ARBA00022989"/>
    </source>
</evidence>
<proteinExistence type="predicted"/>
<dbReference type="RefSeq" id="WP_074640541.1">
    <property type="nucleotide sequence ID" value="NZ_FNBL01000001.1"/>
</dbReference>
<dbReference type="GO" id="GO:0055085">
    <property type="term" value="P:transmembrane transport"/>
    <property type="evidence" value="ECO:0007669"/>
    <property type="project" value="InterPro"/>
</dbReference>
<evidence type="ECO:0000256" key="6">
    <source>
        <dbReference type="ARBA" id="ARBA00023136"/>
    </source>
</evidence>
<evidence type="ECO:0000256" key="2">
    <source>
        <dbReference type="ARBA" id="ARBA00022448"/>
    </source>
</evidence>
<evidence type="ECO:0008006" key="10">
    <source>
        <dbReference type="Google" id="ProtNLM"/>
    </source>
</evidence>
<reference evidence="8 9" key="1">
    <citation type="submission" date="2016-10" db="EMBL/GenBank/DDBJ databases">
        <authorList>
            <person name="de Groot N.N."/>
        </authorList>
    </citation>
    <scope>NUCLEOTIDE SEQUENCE [LARGE SCALE GENOMIC DNA]</scope>
    <source>
        <strain evidence="8 9">DSM 27375</strain>
    </source>
</reference>
<feature type="transmembrane region" description="Helical" evidence="7">
    <location>
        <begin position="67"/>
        <end position="88"/>
    </location>
</feature>
<evidence type="ECO:0000256" key="4">
    <source>
        <dbReference type="ARBA" id="ARBA00022692"/>
    </source>
</evidence>
<name>A0A1G7G794_9RHOB</name>
<feature type="transmembrane region" description="Helical" evidence="7">
    <location>
        <begin position="260"/>
        <end position="279"/>
    </location>
</feature>
<feature type="transmembrane region" description="Helical" evidence="7">
    <location>
        <begin position="229"/>
        <end position="248"/>
    </location>
</feature>
<keyword evidence="6 7" id="KW-0472">Membrane</keyword>
<evidence type="ECO:0000313" key="8">
    <source>
        <dbReference type="EMBL" id="SDE83909.1"/>
    </source>
</evidence>
<dbReference type="PANTHER" id="PTHR36838">
    <property type="entry name" value="AUXIN EFFLUX CARRIER FAMILY PROTEIN"/>
    <property type="match status" value="1"/>
</dbReference>
<dbReference type="Pfam" id="PF03547">
    <property type="entry name" value="Mem_trans"/>
    <property type="match status" value="1"/>
</dbReference>
<dbReference type="EMBL" id="FNBL01000001">
    <property type="protein sequence ID" value="SDE83909.1"/>
    <property type="molecule type" value="Genomic_DNA"/>
</dbReference>
<gene>
    <name evidence="8" type="ORF">SAMN04488117_101422</name>
</gene>
<dbReference type="AlphaFoldDB" id="A0A1G7G794"/>
<sequence>MQALIDVILPVFIVIGFGYVAAWRRWVSDTTIDGVMKFAQNFAVPTLLFAGIARIDLAHNFHPPILISFYAGAFSGGIFGFLGARYLFKRDLTDSVAIGFIGLFSNSLLLGIPITERAYGADALSWNFAIISIHAPLLYAIGITAMELARTAGQGLSAMRLIRQIGTAILRNPLVLGILAGWIVNVGGIRLPQPIWDAVFMMNKAAIPAALFGLGGVLLRYRPEGDMRIIAWAVFASLILHPAVTYGLAHFGFGLATPPLRSATITAAMAPGVNAYLFANMYGVAKRVAASSVLIATALSIVTIWCWLVILP</sequence>
<feature type="transmembrane region" description="Helical" evidence="7">
    <location>
        <begin position="288"/>
        <end position="310"/>
    </location>
</feature>
<organism evidence="8 9">
    <name type="scientific">Celeribacter baekdonensis</name>
    <dbReference type="NCBI Taxonomy" id="875171"/>
    <lineage>
        <taxon>Bacteria</taxon>
        <taxon>Pseudomonadati</taxon>
        <taxon>Pseudomonadota</taxon>
        <taxon>Alphaproteobacteria</taxon>
        <taxon>Rhodobacterales</taxon>
        <taxon>Roseobacteraceae</taxon>
        <taxon>Celeribacter</taxon>
    </lineage>
</organism>
<evidence type="ECO:0000256" key="7">
    <source>
        <dbReference type="SAM" id="Phobius"/>
    </source>
</evidence>
<feature type="transmembrane region" description="Helical" evidence="7">
    <location>
        <begin position="195"/>
        <end position="217"/>
    </location>
</feature>
<feature type="transmembrane region" description="Helical" evidence="7">
    <location>
        <begin position="7"/>
        <end position="26"/>
    </location>
</feature>
<dbReference type="Proteomes" id="UP000182284">
    <property type="component" value="Unassembled WGS sequence"/>
</dbReference>
<dbReference type="InterPro" id="IPR004776">
    <property type="entry name" value="Mem_transp_PIN-like"/>
</dbReference>
<feature type="transmembrane region" description="Helical" evidence="7">
    <location>
        <begin position="169"/>
        <end position="189"/>
    </location>
</feature>
<dbReference type="OrthoDB" id="9810457at2"/>
<evidence type="ECO:0000313" key="9">
    <source>
        <dbReference type="Proteomes" id="UP000182284"/>
    </source>
</evidence>
<dbReference type="PANTHER" id="PTHR36838:SF3">
    <property type="entry name" value="TRANSPORTER AUXIN EFFLUX CARRIER EC FAMILY"/>
    <property type="match status" value="1"/>
</dbReference>
<feature type="transmembrane region" description="Helical" evidence="7">
    <location>
        <begin position="126"/>
        <end position="148"/>
    </location>
</feature>
<protein>
    <recommendedName>
        <fullName evidence="10">AEC family transporter</fullName>
    </recommendedName>
</protein>
<keyword evidence="5 7" id="KW-1133">Transmembrane helix</keyword>
<feature type="transmembrane region" description="Helical" evidence="7">
    <location>
        <begin position="95"/>
        <end position="114"/>
    </location>
</feature>
<keyword evidence="3" id="KW-1003">Cell membrane</keyword>